<sequence length="354" mass="41523">MNLPQTNLITFCCLGYNHSKFLKECLDSIVNIGYENVEVVVVDDGSKDNSVELLEEIKKDFPYPLEIIAQANTGKIGWNINNAIRKAKGQLISFTSLDDTFNADAMRTEINEMNANPDMGFIASTKAIFIDDKGMVDTSRLDLVSHELNNPTIDDLLELEYREFGAFYIQGSVIRKDIINAIGGYDEDMIGDDIILRTKIFKYMQRHPELTFKVIKEGNVFYRMHETNIHKNLTRQIETVIEYLDRYWPERPNPEILINWMNYTIGKQSFEEYMPLFAINERAASLLKEQRIQQKIKSNIIKNETTFFQRFIFNKRKKQRKTRVTLLGFIKFSYQRAKKEKRKQQQSVHYTQYK</sequence>
<organism evidence="2 3">
    <name type="scientific">Entomomonas moraniae</name>
    <dbReference type="NCBI Taxonomy" id="2213226"/>
    <lineage>
        <taxon>Bacteria</taxon>
        <taxon>Pseudomonadati</taxon>
        <taxon>Pseudomonadota</taxon>
        <taxon>Gammaproteobacteria</taxon>
        <taxon>Pseudomonadales</taxon>
        <taxon>Pseudomonadaceae</taxon>
        <taxon>Entomomonas</taxon>
    </lineage>
</organism>
<gene>
    <name evidence="2" type="ORF">DM558_02065</name>
</gene>
<dbReference type="Proteomes" id="UP000273143">
    <property type="component" value="Chromosome"/>
</dbReference>
<dbReference type="InterPro" id="IPR001173">
    <property type="entry name" value="Glyco_trans_2-like"/>
</dbReference>
<reference evidence="3" key="1">
    <citation type="submission" date="2018-06" db="EMBL/GenBank/DDBJ databases">
        <title>Complete genome of Pseudomonas insecticola strain QZS01.</title>
        <authorList>
            <person name="Wang J."/>
            <person name="Su Q."/>
        </authorList>
    </citation>
    <scope>NUCLEOTIDE SEQUENCE [LARGE SCALE GENOMIC DNA]</scope>
    <source>
        <strain evidence="3">QZS01</strain>
    </source>
</reference>
<dbReference type="KEGG" id="emo:DM558_02065"/>
<dbReference type="Pfam" id="PF00535">
    <property type="entry name" value="Glycos_transf_2"/>
    <property type="match status" value="1"/>
</dbReference>
<dbReference type="GO" id="GO:0016758">
    <property type="term" value="F:hexosyltransferase activity"/>
    <property type="evidence" value="ECO:0007669"/>
    <property type="project" value="UniProtKB-ARBA"/>
</dbReference>
<evidence type="ECO:0000313" key="3">
    <source>
        <dbReference type="Proteomes" id="UP000273143"/>
    </source>
</evidence>
<feature type="domain" description="Glycosyltransferase 2-like" evidence="1">
    <location>
        <begin position="16"/>
        <end position="147"/>
    </location>
</feature>
<dbReference type="PANTHER" id="PTHR22916:SF3">
    <property type="entry name" value="UDP-GLCNAC:BETAGAL BETA-1,3-N-ACETYLGLUCOSAMINYLTRANSFERASE-LIKE PROTEIN 1"/>
    <property type="match status" value="1"/>
</dbReference>
<evidence type="ECO:0000259" key="1">
    <source>
        <dbReference type="Pfam" id="PF00535"/>
    </source>
</evidence>
<dbReference type="Gene3D" id="3.90.550.10">
    <property type="entry name" value="Spore Coat Polysaccharide Biosynthesis Protein SpsA, Chain A"/>
    <property type="match status" value="1"/>
</dbReference>
<evidence type="ECO:0000313" key="2">
    <source>
        <dbReference type="EMBL" id="AZS49637.1"/>
    </source>
</evidence>
<keyword evidence="3" id="KW-1185">Reference proteome</keyword>
<dbReference type="InterPro" id="IPR029044">
    <property type="entry name" value="Nucleotide-diphossugar_trans"/>
</dbReference>
<dbReference type="EMBL" id="CP029822">
    <property type="protein sequence ID" value="AZS49637.1"/>
    <property type="molecule type" value="Genomic_DNA"/>
</dbReference>
<dbReference type="PANTHER" id="PTHR22916">
    <property type="entry name" value="GLYCOSYLTRANSFERASE"/>
    <property type="match status" value="1"/>
</dbReference>
<proteinExistence type="predicted"/>
<accession>A0A3Q9JHG2</accession>
<dbReference type="AlphaFoldDB" id="A0A3Q9JHG2"/>
<dbReference type="SUPFAM" id="SSF53448">
    <property type="entry name" value="Nucleotide-diphospho-sugar transferases"/>
    <property type="match status" value="1"/>
</dbReference>
<dbReference type="CDD" id="cd00761">
    <property type="entry name" value="Glyco_tranf_GTA_type"/>
    <property type="match status" value="1"/>
</dbReference>
<keyword evidence="2" id="KW-0808">Transferase</keyword>
<name>A0A3Q9JHG2_9GAMM</name>
<protein>
    <submittedName>
        <fullName evidence="2">Glycosyltransferase</fullName>
    </submittedName>
</protein>
<dbReference type="RefSeq" id="WP_127161829.1">
    <property type="nucleotide sequence ID" value="NZ_CP029822.1"/>
</dbReference>